<dbReference type="InterPro" id="IPR036915">
    <property type="entry name" value="Cyclin-like_sf"/>
</dbReference>
<dbReference type="Pfam" id="PF08613">
    <property type="entry name" value="Cyclin"/>
    <property type="match status" value="1"/>
</dbReference>
<feature type="region of interest" description="Disordered" evidence="11">
    <location>
        <begin position="644"/>
        <end position="695"/>
    </location>
</feature>
<evidence type="ECO:0000256" key="8">
    <source>
        <dbReference type="ARBA" id="ARBA00022989"/>
    </source>
</evidence>
<comment type="similarity">
    <text evidence="2">Belongs to the CHS7 family.</text>
</comment>
<dbReference type="Proteomes" id="UP000383932">
    <property type="component" value="Unassembled WGS sequence"/>
</dbReference>
<keyword evidence="6" id="KW-0256">Endoplasmic reticulum</keyword>
<evidence type="ECO:0000256" key="7">
    <source>
        <dbReference type="ARBA" id="ARBA00022927"/>
    </source>
</evidence>
<evidence type="ECO:0000256" key="2">
    <source>
        <dbReference type="ARBA" id="ARBA00009274"/>
    </source>
</evidence>
<evidence type="ECO:0000313" key="14">
    <source>
        <dbReference type="EMBL" id="KAB5592988.1"/>
    </source>
</evidence>
<name>A0A5N5QN32_9AGAM</name>
<evidence type="ECO:0000256" key="4">
    <source>
        <dbReference type="ARBA" id="ARBA00022448"/>
    </source>
</evidence>
<feature type="domain" description="Cyclin-like" evidence="13">
    <location>
        <begin position="522"/>
        <end position="607"/>
    </location>
</feature>
<evidence type="ECO:0000259" key="13">
    <source>
        <dbReference type="SMART" id="SM00385"/>
    </source>
</evidence>
<evidence type="ECO:0000256" key="3">
    <source>
        <dbReference type="ARBA" id="ARBA00018354"/>
    </source>
</evidence>
<feature type="transmembrane region" description="Helical" evidence="12">
    <location>
        <begin position="20"/>
        <end position="40"/>
    </location>
</feature>
<feature type="transmembrane region" description="Helical" evidence="12">
    <location>
        <begin position="52"/>
        <end position="74"/>
    </location>
</feature>
<keyword evidence="4" id="KW-0813">Transport</keyword>
<feature type="region of interest" description="Disordered" evidence="11">
    <location>
        <begin position="413"/>
        <end position="436"/>
    </location>
</feature>
<evidence type="ECO:0000256" key="12">
    <source>
        <dbReference type="SAM" id="Phobius"/>
    </source>
</evidence>
<dbReference type="GO" id="GO:0006457">
    <property type="term" value="P:protein folding"/>
    <property type="evidence" value="ECO:0007669"/>
    <property type="project" value="TreeGrafter"/>
</dbReference>
<evidence type="ECO:0000256" key="9">
    <source>
        <dbReference type="ARBA" id="ARBA00023136"/>
    </source>
</evidence>
<keyword evidence="7" id="KW-0653">Protein transport</keyword>
<sequence>MEPDCYSRNVLLGSYVLFQPAVAFVHLLALNMTGIMIFHIRSKYTAVGRKEILTFFYLYLVVELLAIFLDTQIIPTANNAYPWITAIYTGLVAATYCCLLINGFIGFQFAEDGTPLSIWGLRGACFAMWALTFFISICTFQGFAGFSSSQPIGLWVLHFIWPAVCVAIYVVAQLVLVMRTLHDRWPVGDIVLGTTAFVVAQVILFGFGNTICTAVKHYIDGLFFYSLCMLLGVMMVYKYWDSITGDDLEFSVGGKAGMWEIKDEPPVFGVNKFVDNTPSIYSGGTRNAPRTSLLPEQGDARAHSLIGGVSGQNAYVGSGYVGGAANELFGREEADSARAAMEVDPRSIDWARVSIARRWGRWIGAGVTAQACGDYQHQALIALAVAPAPDRPCRDAVNTDPIDDARFQLRTSRIGRARDQRDGRDPEQRARAQTRVARERAGWGQGFAMGGFEWSGQLAGICAAEPPSPARLDHGLWTPAAPSMRRERPSDALCTVAQNMCNMVCYLWFARTQFAPTPEFVAFIADLLATTQVSQSVITLALHYIYTLKRTNPSIRGRRGSEYRLAVTALMLANKFLDDNTYTNKTWSDVSRIALAEINQMEKEFLHGLGHNLYVDLATYESWVLMLTGLIDAKDRESEAYWARRKQQSGRQRLPVPVSQQPNSHRARSSSPTFPFTFTHPPASAQPPNPAYHAPVRQESRPITLPPLDMSPSTLVRRSVSTKRSAYDAFSPATASASALPFKRAIPSPDSLSPGSDDGGYLASAYVADHLAGPRLDLKYLPYHTLASSPAHNGGQGIRKAVLRYHELQSPSTRSQHRYPVLPPIRVPQSACTSPREFVYSSAVPRQFPVPPPITPQRAFHVHTPSSSPQTYIYTLPHPSHNPHAVQYTHTRHVYDTEMSELSPRSDSGSDPRRLQRNSPVYQRSPCDRVIAPFANAGPPGVHWGQVPSSMPCMHTPVYQQPTPTWSPIRGRRA</sequence>
<keyword evidence="9 12" id="KW-0472">Membrane</keyword>
<dbReference type="GO" id="GO:0051082">
    <property type="term" value="F:unfolded protein binding"/>
    <property type="evidence" value="ECO:0007669"/>
    <property type="project" value="TreeGrafter"/>
</dbReference>
<evidence type="ECO:0000256" key="11">
    <source>
        <dbReference type="SAM" id="MobiDB-lite"/>
    </source>
</evidence>
<dbReference type="SMART" id="SM00385">
    <property type="entry name" value="CYCLIN"/>
    <property type="match status" value="1"/>
</dbReference>
<reference evidence="14 15" key="1">
    <citation type="journal article" date="2019" name="Fungal Biol. Biotechnol.">
        <title>Draft genome sequence of fastidious pathogen Ceratobasidium theobromae, which causes vascular-streak dieback in Theobroma cacao.</title>
        <authorList>
            <person name="Ali S.S."/>
            <person name="Asman A."/>
            <person name="Shao J."/>
            <person name="Firmansyah A.P."/>
            <person name="Susilo A.W."/>
            <person name="Rosmana A."/>
            <person name="McMahon P."/>
            <person name="Junaid M."/>
            <person name="Guest D."/>
            <person name="Kheng T.Y."/>
            <person name="Meinhardt L.W."/>
            <person name="Bailey B.A."/>
        </authorList>
    </citation>
    <scope>NUCLEOTIDE SEQUENCE [LARGE SCALE GENOMIC DNA]</scope>
    <source>
        <strain evidence="14 15">CT2</strain>
    </source>
</reference>
<feature type="transmembrane region" description="Helical" evidence="12">
    <location>
        <begin position="126"/>
        <end position="146"/>
    </location>
</feature>
<proteinExistence type="inferred from homology"/>
<evidence type="ECO:0000256" key="10">
    <source>
        <dbReference type="ARBA" id="ARBA00023316"/>
    </source>
</evidence>
<keyword evidence="15" id="KW-1185">Reference proteome</keyword>
<feature type="region of interest" description="Disordered" evidence="11">
    <location>
        <begin position="898"/>
        <end position="923"/>
    </location>
</feature>
<dbReference type="Pfam" id="PF12271">
    <property type="entry name" value="Chs7"/>
    <property type="match status" value="1"/>
</dbReference>
<dbReference type="AlphaFoldDB" id="A0A5N5QN32"/>
<protein>
    <recommendedName>
        <fullName evidence="3">Chitin synthase export chaperone</fullName>
    </recommendedName>
</protein>
<feature type="transmembrane region" description="Helical" evidence="12">
    <location>
        <begin position="190"/>
        <end position="210"/>
    </location>
</feature>
<feature type="compositionally biased region" description="Basic and acidic residues" evidence="11">
    <location>
        <begin position="416"/>
        <end position="436"/>
    </location>
</feature>
<keyword evidence="8 12" id="KW-1133">Transmembrane helix</keyword>
<keyword evidence="5 12" id="KW-0812">Transmembrane</keyword>
<evidence type="ECO:0000256" key="1">
    <source>
        <dbReference type="ARBA" id="ARBA00004477"/>
    </source>
</evidence>
<evidence type="ECO:0000313" key="15">
    <source>
        <dbReference type="Proteomes" id="UP000383932"/>
    </source>
</evidence>
<feature type="transmembrane region" description="Helical" evidence="12">
    <location>
        <begin position="152"/>
        <end position="178"/>
    </location>
</feature>
<keyword evidence="10" id="KW-0961">Cell wall biogenesis/degradation</keyword>
<dbReference type="InterPro" id="IPR022057">
    <property type="entry name" value="Chs7"/>
</dbReference>
<feature type="compositionally biased region" description="Low complexity" evidence="11">
    <location>
        <begin position="669"/>
        <end position="683"/>
    </location>
</feature>
<comment type="subcellular location">
    <subcellularLocation>
        <location evidence="1">Endoplasmic reticulum membrane</location>
        <topology evidence="1">Multi-pass membrane protein</topology>
    </subcellularLocation>
</comment>
<dbReference type="EMBL" id="SSOP01000048">
    <property type="protein sequence ID" value="KAB5592988.1"/>
    <property type="molecule type" value="Genomic_DNA"/>
</dbReference>
<dbReference type="CDD" id="cd20557">
    <property type="entry name" value="CYCLIN_ScPCL1-like"/>
    <property type="match status" value="1"/>
</dbReference>
<dbReference type="InterPro" id="IPR013763">
    <property type="entry name" value="Cyclin-like_dom"/>
</dbReference>
<dbReference type="Gene3D" id="1.10.472.10">
    <property type="entry name" value="Cyclin-like"/>
    <property type="match status" value="1"/>
</dbReference>
<dbReference type="PANTHER" id="PTHR35329">
    <property type="entry name" value="CHITIN SYNTHASE EXPORT CHAPERONE"/>
    <property type="match status" value="1"/>
</dbReference>
<gene>
    <name evidence="14" type="ORF">CTheo_3542</name>
</gene>
<dbReference type="OrthoDB" id="2189463at2759"/>
<dbReference type="GO" id="GO:0071555">
    <property type="term" value="P:cell wall organization"/>
    <property type="evidence" value="ECO:0007669"/>
    <property type="project" value="UniProtKB-KW"/>
</dbReference>
<evidence type="ECO:0000256" key="6">
    <source>
        <dbReference type="ARBA" id="ARBA00022824"/>
    </source>
</evidence>
<dbReference type="GO" id="GO:0015031">
    <property type="term" value="P:protein transport"/>
    <property type="evidence" value="ECO:0007669"/>
    <property type="project" value="UniProtKB-KW"/>
</dbReference>
<accession>A0A5N5QN32</accession>
<dbReference type="SUPFAM" id="SSF47954">
    <property type="entry name" value="Cyclin-like"/>
    <property type="match status" value="1"/>
</dbReference>
<evidence type="ECO:0000256" key="5">
    <source>
        <dbReference type="ARBA" id="ARBA00022692"/>
    </source>
</evidence>
<dbReference type="PANTHER" id="PTHR35329:SF2">
    <property type="entry name" value="CHITIN SYNTHASE EXPORT CHAPERONE"/>
    <property type="match status" value="1"/>
</dbReference>
<organism evidence="14 15">
    <name type="scientific">Ceratobasidium theobromae</name>
    <dbReference type="NCBI Taxonomy" id="1582974"/>
    <lineage>
        <taxon>Eukaryota</taxon>
        <taxon>Fungi</taxon>
        <taxon>Dikarya</taxon>
        <taxon>Basidiomycota</taxon>
        <taxon>Agaricomycotina</taxon>
        <taxon>Agaricomycetes</taxon>
        <taxon>Cantharellales</taxon>
        <taxon>Ceratobasidiaceae</taxon>
        <taxon>Ceratobasidium</taxon>
    </lineage>
</organism>
<dbReference type="GO" id="GO:0019901">
    <property type="term" value="F:protein kinase binding"/>
    <property type="evidence" value="ECO:0007669"/>
    <property type="project" value="InterPro"/>
</dbReference>
<comment type="caution">
    <text evidence="14">The sequence shown here is derived from an EMBL/GenBank/DDBJ whole genome shotgun (WGS) entry which is preliminary data.</text>
</comment>
<feature type="transmembrane region" description="Helical" evidence="12">
    <location>
        <begin position="80"/>
        <end position="105"/>
    </location>
</feature>
<dbReference type="InterPro" id="IPR013922">
    <property type="entry name" value="Cyclin_PHO80-like"/>
</dbReference>
<dbReference type="GO" id="GO:0005789">
    <property type="term" value="C:endoplasmic reticulum membrane"/>
    <property type="evidence" value="ECO:0007669"/>
    <property type="project" value="UniProtKB-SubCell"/>
</dbReference>